<proteinExistence type="predicted"/>
<dbReference type="KEGG" id="pno:SNOG_10307"/>
<gene>
    <name evidence="1" type="ORF">SNOG_10307</name>
</gene>
<dbReference type="RefSeq" id="XP_001800583.1">
    <property type="nucleotide sequence ID" value="XM_001800531.1"/>
</dbReference>
<organism evidence="1 2">
    <name type="scientific">Phaeosphaeria nodorum (strain SN15 / ATCC MYA-4574 / FGSC 10173)</name>
    <name type="common">Glume blotch fungus</name>
    <name type="synonym">Parastagonospora nodorum</name>
    <dbReference type="NCBI Taxonomy" id="321614"/>
    <lineage>
        <taxon>Eukaryota</taxon>
        <taxon>Fungi</taxon>
        <taxon>Dikarya</taxon>
        <taxon>Ascomycota</taxon>
        <taxon>Pezizomycotina</taxon>
        <taxon>Dothideomycetes</taxon>
        <taxon>Pleosporomycetidae</taxon>
        <taxon>Pleosporales</taxon>
        <taxon>Pleosporineae</taxon>
        <taxon>Phaeosphaeriaceae</taxon>
        <taxon>Parastagonospora</taxon>
    </lineage>
</organism>
<protein>
    <submittedName>
        <fullName evidence="1">Uncharacterized protein</fullName>
    </submittedName>
</protein>
<dbReference type="EMBL" id="CH445340">
    <property type="protein sequence ID" value="EAT82642.1"/>
    <property type="molecule type" value="Genomic_DNA"/>
</dbReference>
<evidence type="ECO:0000313" key="2">
    <source>
        <dbReference type="Proteomes" id="UP000001055"/>
    </source>
</evidence>
<evidence type="ECO:0000313" key="1">
    <source>
        <dbReference type="EMBL" id="EAT82642.1"/>
    </source>
</evidence>
<dbReference type="AlphaFoldDB" id="Q0UD57"/>
<name>Q0UD57_PHANO</name>
<dbReference type="InParanoid" id="Q0UD57"/>
<reference evidence="2" key="1">
    <citation type="journal article" date="2007" name="Plant Cell">
        <title>Dothideomycete-plant interactions illuminated by genome sequencing and EST analysis of the wheat pathogen Stagonospora nodorum.</title>
        <authorList>
            <person name="Hane J.K."/>
            <person name="Lowe R.G."/>
            <person name="Solomon P.S."/>
            <person name="Tan K.C."/>
            <person name="Schoch C.L."/>
            <person name="Spatafora J.W."/>
            <person name="Crous P.W."/>
            <person name="Kodira C."/>
            <person name="Birren B.W."/>
            <person name="Galagan J.E."/>
            <person name="Torriani S.F."/>
            <person name="McDonald B.A."/>
            <person name="Oliver R.P."/>
        </authorList>
    </citation>
    <scope>NUCLEOTIDE SEQUENCE [LARGE SCALE GENOMIC DNA]</scope>
    <source>
        <strain evidence="2">SN15 / ATCC MYA-4574 / FGSC 10173</strain>
    </source>
</reference>
<sequence>MSEVKTRTRICYRVEIESLEQSKWLAHDLNIIGKRELAFLAQRPCKNSMAGPLRLNMIIAICIESYYQP</sequence>
<dbReference type="GeneID" id="5977489"/>
<dbReference type="Proteomes" id="UP000001055">
    <property type="component" value="Unassembled WGS sequence"/>
</dbReference>
<accession>Q0UD57</accession>